<dbReference type="EMBL" id="JAVRIA010000009">
    <property type="protein sequence ID" value="MDT0559550.1"/>
    <property type="molecule type" value="Genomic_DNA"/>
</dbReference>
<keyword evidence="1" id="KW-1133">Transmembrane helix</keyword>
<organism evidence="2 3">
    <name type="scientific">Microcosmobacter mediterraneus</name>
    <dbReference type="NCBI Taxonomy" id="3075607"/>
    <lineage>
        <taxon>Bacteria</taxon>
        <taxon>Pseudomonadati</taxon>
        <taxon>Bacteroidota</taxon>
        <taxon>Flavobacteriia</taxon>
        <taxon>Flavobacteriales</taxon>
        <taxon>Flavobacteriaceae</taxon>
        <taxon>Microcosmobacter</taxon>
    </lineage>
</organism>
<protein>
    <submittedName>
        <fullName evidence="2">DUF6090 family protein</fullName>
    </submittedName>
</protein>
<evidence type="ECO:0000313" key="2">
    <source>
        <dbReference type="EMBL" id="MDT0559550.1"/>
    </source>
</evidence>
<feature type="transmembrane region" description="Helical" evidence="1">
    <location>
        <begin position="21"/>
        <end position="42"/>
    </location>
</feature>
<dbReference type="RefSeq" id="WP_311428312.1">
    <property type="nucleotide sequence ID" value="NZ_JAVRIA010000009.1"/>
</dbReference>
<dbReference type="Proteomes" id="UP001259492">
    <property type="component" value="Unassembled WGS sequence"/>
</dbReference>
<accession>A0ABU2YN11</accession>
<keyword evidence="1" id="KW-0472">Membrane</keyword>
<sequence length="248" mass="28882">MIKFFRKIRQNLLMENKTGKYFKYAFGEIVLVVIGILIALSINNWNENRKEQNQLQIYYKQIISDLDEQKIYSNSGITQLDSNIASYVQYKNLFETKNLATDDVIDALNKVKFASIYLSFRFNTMETLQSTGDIKIIPENIRNKLITHKSKIDEWTIINNGNLNIYLNGLLKYTEKGIGSFSSRLQEQPDLKKAIKNDIKPIEAILAAESAFGVKYFTERQTRQFLKEILEEIETMKKLINSELKNKK</sequence>
<dbReference type="Pfam" id="PF19578">
    <property type="entry name" value="DUF6090"/>
    <property type="match status" value="1"/>
</dbReference>
<reference evidence="2 3" key="1">
    <citation type="submission" date="2023-09" db="EMBL/GenBank/DDBJ databases">
        <authorList>
            <person name="Rey-Velasco X."/>
        </authorList>
    </citation>
    <scope>NUCLEOTIDE SEQUENCE [LARGE SCALE GENOMIC DNA]</scope>
    <source>
        <strain evidence="2 3">W332</strain>
    </source>
</reference>
<name>A0ABU2YN11_9FLAO</name>
<keyword evidence="3" id="KW-1185">Reference proteome</keyword>
<evidence type="ECO:0000256" key="1">
    <source>
        <dbReference type="SAM" id="Phobius"/>
    </source>
</evidence>
<evidence type="ECO:0000313" key="3">
    <source>
        <dbReference type="Proteomes" id="UP001259492"/>
    </source>
</evidence>
<comment type="caution">
    <text evidence="2">The sequence shown here is derived from an EMBL/GenBank/DDBJ whole genome shotgun (WGS) entry which is preliminary data.</text>
</comment>
<proteinExistence type="predicted"/>
<dbReference type="InterPro" id="IPR045749">
    <property type="entry name" value="DUF6090"/>
</dbReference>
<keyword evidence="1" id="KW-0812">Transmembrane</keyword>
<gene>
    <name evidence="2" type="ORF">RM697_12875</name>
</gene>